<dbReference type="SUPFAM" id="SSF55060">
    <property type="entry name" value="GHMP Kinase, C-terminal domain"/>
    <property type="match status" value="1"/>
</dbReference>
<keyword evidence="8" id="KW-0443">Lipid metabolism</keyword>
<feature type="domain" description="GHMP kinase C-terminal" evidence="11">
    <location>
        <begin position="257"/>
        <end position="336"/>
    </location>
</feature>
<organism evidence="12 13">
    <name type="scientific">Alloscardovia venturai</name>
    <dbReference type="NCBI Taxonomy" id="1769421"/>
    <lineage>
        <taxon>Bacteria</taxon>
        <taxon>Bacillati</taxon>
        <taxon>Actinomycetota</taxon>
        <taxon>Actinomycetes</taxon>
        <taxon>Bifidobacteriales</taxon>
        <taxon>Bifidobacteriaceae</taxon>
        <taxon>Alloscardovia</taxon>
    </lineage>
</organism>
<gene>
    <name evidence="12" type="primary">mvk</name>
    <name evidence="12" type="ORF">ACFQY8_02230</name>
</gene>
<evidence type="ECO:0000256" key="1">
    <source>
        <dbReference type="ARBA" id="ARBA00022490"/>
    </source>
</evidence>
<evidence type="ECO:0000313" key="12">
    <source>
        <dbReference type="EMBL" id="MFD0704569.1"/>
    </source>
</evidence>
<accession>A0ABW2Y526</accession>
<dbReference type="PRINTS" id="PR00959">
    <property type="entry name" value="MEVGALKINASE"/>
</dbReference>
<evidence type="ECO:0000256" key="9">
    <source>
        <dbReference type="ARBA" id="ARBA00029438"/>
    </source>
</evidence>
<dbReference type="Proteomes" id="UP001597036">
    <property type="component" value="Unassembled WGS sequence"/>
</dbReference>
<evidence type="ECO:0000256" key="6">
    <source>
        <dbReference type="ARBA" id="ARBA00022840"/>
    </source>
</evidence>
<keyword evidence="2" id="KW-0444">Lipid biosynthesis</keyword>
<comment type="pathway">
    <text evidence="9">Isoprenoid biosynthesis; isopentenyl diphosphate biosynthesis via mevalonate pathway; isopentenyl diphosphate from (R)-mevalonate: step 1/3.</text>
</comment>
<keyword evidence="13" id="KW-1185">Reference proteome</keyword>
<evidence type="ECO:0000256" key="4">
    <source>
        <dbReference type="ARBA" id="ARBA00022741"/>
    </source>
</evidence>
<keyword evidence="1" id="KW-0963">Cytoplasm</keyword>
<evidence type="ECO:0000256" key="5">
    <source>
        <dbReference type="ARBA" id="ARBA00022777"/>
    </source>
</evidence>
<dbReference type="PANTHER" id="PTHR43290:SF2">
    <property type="entry name" value="MEVALONATE KINASE"/>
    <property type="match status" value="1"/>
</dbReference>
<comment type="caution">
    <text evidence="12">The sequence shown here is derived from an EMBL/GenBank/DDBJ whole genome shotgun (WGS) entry which is preliminary data.</text>
</comment>
<evidence type="ECO:0000256" key="2">
    <source>
        <dbReference type="ARBA" id="ARBA00022516"/>
    </source>
</evidence>
<dbReference type="InterPro" id="IPR013750">
    <property type="entry name" value="GHMP_kinase_C_dom"/>
</dbReference>
<dbReference type="InterPro" id="IPR006204">
    <property type="entry name" value="GHMP_kinase_N_dom"/>
</dbReference>
<dbReference type="EC" id="2.7.1.36" evidence="12"/>
<evidence type="ECO:0000259" key="11">
    <source>
        <dbReference type="Pfam" id="PF08544"/>
    </source>
</evidence>
<keyword evidence="5 12" id="KW-0418">Kinase</keyword>
<dbReference type="InterPro" id="IPR020568">
    <property type="entry name" value="Ribosomal_Su5_D2-typ_SF"/>
</dbReference>
<dbReference type="InterPro" id="IPR014721">
    <property type="entry name" value="Ribsml_uS5_D2-typ_fold_subgr"/>
</dbReference>
<proteinExistence type="predicted"/>
<feature type="domain" description="GHMP kinase N-terminal" evidence="10">
    <location>
        <begin position="106"/>
        <end position="184"/>
    </location>
</feature>
<evidence type="ECO:0000259" key="10">
    <source>
        <dbReference type="Pfam" id="PF00288"/>
    </source>
</evidence>
<reference evidence="13" key="1">
    <citation type="journal article" date="2019" name="Int. J. Syst. Evol. Microbiol.">
        <title>The Global Catalogue of Microorganisms (GCM) 10K type strain sequencing project: providing services to taxonomists for standard genome sequencing and annotation.</title>
        <authorList>
            <consortium name="The Broad Institute Genomics Platform"/>
            <consortium name="The Broad Institute Genome Sequencing Center for Infectious Disease"/>
            <person name="Wu L."/>
            <person name="Ma J."/>
        </authorList>
    </citation>
    <scope>NUCLEOTIDE SEQUENCE [LARGE SCALE GENOMIC DNA]</scope>
    <source>
        <strain evidence="13">CCM 8604</strain>
    </source>
</reference>
<keyword evidence="7" id="KW-0460">Magnesium</keyword>
<keyword evidence="4" id="KW-0547">Nucleotide-binding</keyword>
<sequence>MRNVSRETFTVVPMNEVACAQQESSRSNSDRVYRGSAHGKIILMGEHSAVYAKPAIVLPLSEASITATVTDMETECLDSSGVRLDCEYYVGKLSKAPENLRNIQELVVVLRNDFSIDGGISISITSSIPRERGMGSSAAVAVAIIRACAAYAHYSLTPDELFHYTQISENIAHAHASGMDAVAVSAESAIWFQQGEEVSTLHFSTPAVLVAADTGVTGATKEAVSDVHRLLYEDDDVVRNRAHRDIERLADLSIAAKRALQENDMTSLGAHMNEAQEILSTLTVSSGELDSLIQTARGAGALGAKLTGGGRGGCMIALARDKAHAHSIITALESAGAVRTWTVNLTSPSK</sequence>
<evidence type="ECO:0000256" key="3">
    <source>
        <dbReference type="ARBA" id="ARBA00022679"/>
    </source>
</evidence>
<evidence type="ECO:0000313" key="13">
    <source>
        <dbReference type="Proteomes" id="UP001597036"/>
    </source>
</evidence>
<dbReference type="NCBIfam" id="TIGR00549">
    <property type="entry name" value="mevalon_kin"/>
    <property type="match status" value="1"/>
</dbReference>
<dbReference type="SUPFAM" id="SSF54211">
    <property type="entry name" value="Ribosomal protein S5 domain 2-like"/>
    <property type="match status" value="1"/>
</dbReference>
<dbReference type="EMBL" id="JBHTHQ010000012">
    <property type="protein sequence ID" value="MFD0704569.1"/>
    <property type="molecule type" value="Genomic_DNA"/>
</dbReference>
<evidence type="ECO:0000256" key="8">
    <source>
        <dbReference type="ARBA" id="ARBA00023098"/>
    </source>
</evidence>
<evidence type="ECO:0000256" key="7">
    <source>
        <dbReference type="ARBA" id="ARBA00022842"/>
    </source>
</evidence>
<dbReference type="InterPro" id="IPR036554">
    <property type="entry name" value="GHMP_kinase_C_sf"/>
</dbReference>
<dbReference type="Pfam" id="PF08544">
    <property type="entry name" value="GHMP_kinases_C"/>
    <property type="match status" value="1"/>
</dbReference>
<dbReference type="InterPro" id="IPR006205">
    <property type="entry name" value="Mev_gal_kin"/>
</dbReference>
<protein>
    <submittedName>
        <fullName evidence="12">Mevalonate kinase</fullName>
        <ecNumber evidence="12">2.7.1.36</ecNumber>
    </submittedName>
</protein>
<dbReference type="PANTHER" id="PTHR43290">
    <property type="entry name" value="MEVALONATE KINASE"/>
    <property type="match status" value="1"/>
</dbReference>
<keyword evidence="6" id="KW-0067">ATP-binding</keyword>
<keyword evidence="3 12" id="KW-0808">Transferase</keyword>
<dbReference type="GO" id="GO:0004496">
    <property type="term" value="F:mevalonate kinase activity"/>
    <property type="evidence" value="ECO:0007669"/>
    <property type="project" value="UniProtKB-EC"/>
</dbReference>
<dbReference type="Gene3D" id="3.30.70.890">
    <property type="entry name" value="GHMP kinase, C-terminal domain"/>
    <property type="match status" value="1"/>
</dbReference>
<dbReference type="Pfam" id="PF00288">
    <property type="entry name" value="GHMP_kinases_N"/>
    <property type="match status" value="1"/>
</dbReference>
<dbReference type="Gene3D" id="3.30.230.10">
    <property type="match status" value="1"/>
</dbReference>
<name>A0ABW2Y526_9BIFI</name>